<dbReference type="EMBL" id="VXIV02000500">
    <property type="protein sequence ID" value="KAF6037879.1"/>
    <property type="molecule type" value="Genomic_DNA"/>
</dbReference>
<comment type="caution">
    <text evidence="1">The sequence shown here is derived from an EMBL/GenBank/DDBJ whole genome shotgun (WGS) entry which is preliminary data.</text>
</comment>
<reference evidence="1" key="1">
    <citation type="submission" date="2020-06" db="EMBL/GenBank/DDBJ databases">
        <title>Draft genome of Bugula neritina, a colonial animal packing powerful symbionts and potential medicines.</title>
        <authorList>
            <person name="Rayko M."/>
        </authorList>
    </citation>
    <scope>NUCLEOTIDE SEQUENCE [LARGE SCALE GENOMIC DNA]</scope>
    <source>
        <strain evidence="1">Kwan_BN1</strain>
    </source>
</reference>
<accession>A0A7J7KH25</accession>
<evidence type="ECO:0000313" key="1">
    <source>
        <dbReference type="EMBL" id="KAF6037879.1"/>
    </source>
</evidence>
<organism evidence="1 2">
    <name type="scientific">Bugula neritina</name>
    <name type="common">Brown bryozoan</name>
    <name type="synonym">Sertularia neritina</name>
    <dbReference type="NCBI Taxonomy" id="10212"/>
    <lineage>
        <taxon>Eukaryota</taxon>
        <taxon>Metazoa</taxon>
        <taxon>Spiralia</taxon>
        <taxon>Lophotrochozoa</taxon>
        <taxon>Bryozoa</taxon>
        <taxon>Gymnolaemata</taxon>
        <taxon>Cheilostomatida</taxon>
        <taxon>Flustrina</taxon>
        <taxon>Buguloidea</taxon>
        <taxon>Bugulidae</taxon>
        <taxon>Bugula</taxon>
    </lineage>
</organism>
<protein>
    <submittedName>
        <fullName evidence="1">Uncharacterized protein</fullName>
    </submittedName>
</protein>
<keyword evidence="2" id="KW-1185">Reference proteome</keyword>
<name>A0A7J7KH25_BUGNE</name>
<gene>
    <name evidence="1" type="ORF">EB796_003815</name>
</gene>
<evidence type="ECO:0000313" key="2">
    <source>
        <dbReference type="Proteomes" id="UP000593567"/>
    </source>
</evidence>
<dbReference type="Proteomes" id="UP000593567">
    <property type="component" value="Unassembled WGS sequence"/>
</dbReference>
<proteinExistence type="predicted"/>
<sequence length="204" mass="22911">MFSVVTELEEEAEDWSICDEKPTVYVEVYEFPNEPPNELSKEELVDYFIRTQPYLTLDHVTYDAEADTFVMTLTRDEAANLARLGEIVDTTLVISAQLFYDEDSISLPGQAAQLMASIKTHSLKDGVVVAASIADESESFQSEETLTTNMVLVRGSAGLSVAKKLMQKYSGKFQSRLASDEFIFELPSPAVKDSMNQYKYWSLN</sequence>
<dbReference type="AlphaFoldDB" id="A0A7J7KH25"/>